<dbReference type="RefSeq" id="WP_033366298.1">
    <property type="nucleotide sequence ID" value="NZ_CP073767.1"/>
</dbReference>
<dbReference type="KEGG" id="daur:Daura_30485"/>
<feature type="region of interest" description="Disordered" evidence="1">
    <location>
        <begin position="1"/>
        <end position="62"/>
    </location>
</feature>
<organism evidence="2 3">
    <name type="scientific">Dactylosporangium aurantiacum</name>
    <dbReference type="NCBI Taxonomy" id="35754"/>
    <lineage>
        <taxon>Bacteria</taxon>
        <taxon>Bacillati</taxon>
        <taxon>Actinomycetota</taxon>
        <taxon>Actinomycetes</taxon>
        <taxon>Micromonosporales</taxon>
        <taxon>Micromonosporaceae</taxon>
        <taxon>Dactylosporangium</taxon>
    </lineage>
</organism>
<dbReference type="EMBL" id="CP073767">
    <property type="protein sequence ID" value="UWZ51087.1"/>
    <property type="molecule type" value="Genomic_DNA"/>
</dbReference>
<dbReference type="OrthoDB" id="5007868at2"/>
<accession>A0A9Q9MIN1</accession>
<gene>
    <name evidence="2" type="ORF">Daura_30485</name>
</gene>
<keyword evidence="3" id="KW-1185">Reference proteome</keyword>
<evidence type="ECO:0000256" key="1">
    <source>
        <dbReference type="SAM" id="MobiDB-lite"/>
    </source>
</evidence>
<protein>
    <submittedName>
        <fullName evidence="2">Uncharacterized protein</fullName>
    </submittedName>
</protein>
<proteinExistence type="predicted"/>
<feature type="compositionally biased region" description="Basic residues" evidence="1">
    <location>
        <begin position="1"/>
        <end position="16"/>
    </location>
</feature>
<evidence type="ECO:0000313" key="2">
    <source>
        <dbReference type="EMBL" id="UWZ51087.1"/>
    </source>
</evidence>
<sequence>MTTKHSLRGLLHRATHRMPGVPAHAERPAGHHGRSHPPAGVTQHPSPGHGRNHSPAHPPRFLPAWQRRVAAFFGRGLR</sequence>
<dbReference type="AlphaFoldDB" id="A0A9Q9MIN1"/>
<reference evidence="2" key="1">
    <citation type="submission" date="2021-04" db="EMBL/GenBank/DDBJ databases">
        <title>Dactylosporangium aurantiacum NRRL B-8018 full assembly.</title>
        <authorList>
            <person name="Hartkoorn R.C."/>
            <person name="Beaudoing E."/>
            <person name="Hot D."/>
        </authorList>
    </citation>
    <scope>NUCLEOTIDE SEQUENCE</scope>
    <source>
        <strain evidence="2">NRRL B-8018</strain>
    </source>
</reference>
<name>A0A9Q9MIN1_9ACTN</name>
<evidence type="ECO:0000313" key="3">
    <source>
        <dbReference type="Proteomes" id="UP001058003"/>
    </source>
</evidence>
<dbReference type="Proteomes" id="UP001058003">
    <property type="component" value="Chromosome"/>
</dbReference>